<dbReference type="GO" id="GO:0015891">
    <property type="term" value="P:siderophore transport"/>
    <property type="evidence" value="ECO:0007669"/>
    <property type="project" value="InterPro"/>
</dbReference>
<keyword evidence="3 14" id="KW-0813">Transport</keyword>
<dbReference type="CDD" id="cd01347">
    <property type="entry name" value="ligand_gated_channel"/>
    <property type="match status" value="1"/>
</dbReference>
<dbReference type="InterPro" id="IPR000531">
    <property type="entry name" value="Beta-barrel_TonB"/>
</dbReference>
<accession>A0A240ED06</accession>
<evidence type="ECO:0000256" key="10">
    <source>
        <dbReference type="ARBA" id="ARBA00023077"/>
    </source>
</evidence>
<protein>
    <submittedName>
        <fullName evidence="19">Iron complex outermembrane recepter protein</fullName>
    </submittedName>
</protein>
<evidence type="ECO:0000256" key="16">
    <source>
        <dbReference type="SAM" id="SignalP"/>
    </source>
</evidence>
<evidence type="ECO:0000259" key="17">
    <source>
        <dbReference type="Pfam" id="PF00593"/>
    </source>
</evidence>
<dbReference type="GO" id="GO:0038023">
    <property type="term" value="F:signaling receptor activity"/>
    <property type="evidence" value="ECO:0007669"/>
    <property type="project" value="InterPro"/>
</dbReference>
<sequence>MVLRKKLLFSMLASAMLSAQSYAEEAQTAVEGEHVNRAVVLPAIVIEAMDDGDPIKTYVDYKQANVTRNGLDKKDIPQTIDTIDVSKYKMYGANDLSIMLQGTPGVTTAYDMRGDGITLRGFSADNGDIYRNGVRESGQYRRSTANVERIEILKGPASVLYGRSQGGGVINLVTKTANFDSRSNIGAYVGSYDNVGATIDLNKVVTDNWAVRLVGEKFDSNSFRSGIGTQQDSISPSVTYRSDDETLTWTAEATYDKMDRVPDRGPNYSVLLQTGYPVNIKQGYAQEGDIVTDETKSARIDLRYDFLPDWTFHWGLSHRNSFQNFDHFYLGSYCSASSAACAGHIGQISQVYYWQETETSTLTNTWDITGEFNTGAIKHNVMIGTDWIKEERNPKLANQYIGSDGTTLTSIYGWYDPATGKLSNTRNGAALSTRSYSEIEATSLGVFIQDLISITPEFKLMLGGRYDTYDMSSHQTRNNNRDVDVRGSYDGESFSPNAGIVWQPVESQSLYASYSKSFSPYGGRGWISVIDETAEDLKPENNTQYEIGIKSDWFNNRLNTQLSAYQIKKDNMRGRAIEDDNNSPIINIGERESKGFEFSFIGKILDNVFIRGGYGYTDTEITKNIRTPANEGNRFSNSSKNTGNLFIRYLPTDRIYGEIGATYVGSFYTSDANTTKIDGWTRLDAALGYKDETWGATFAVNNLTDKEYWRTSSMPGTPRNYLFRVNYFF</sequence>
<evidence type="ECO:0000256" key="14">
    <source>
        <dbReference type="PROSITE-ProRule" id="PRU01360"/>
    </source>
</evidence>
<feature type="chain" id="PRO_5013145235" evidence="16">
    <location>
        <begin position="24"/>
        <end position="729"/>
    </location>
</feature>
<evidence type="ECO:0000256" key="12">
    <source>
        <dbReference type="ARBA" id="ARBA00023170"/>
    </source>
</evidence>
<evidence type="ECO:0000313" key="20">
    <source>
        <dbReference type="Proteomes" id="UP000219042"/>
    </source>
</evidence>
<evidence type="ECO:0000259" key="18">
    <source>
        <dbReference type="Pfam" id="PF07715"/>
    </source>
</evidence>
<keyword evidence="12" id="KW-0675">Receptor</keyword>
<comment type="similarity">
    <text evidence="2 14 15">Belongs to the TonB-dependent receptor family.</text>
</comment>
<keyword evidence="5" id="KW-0410">Iron transport</keyword>
<dbReference type="PANTHER" id="PTHR32552">
    <property type="entry name" value="FERRICHROME IRON RECEPTOR-RELATED"/>
    <property type="match status" value="1"/>
</dbReference>
<evidence type="ECO:0000256" key="5">
    <source>
        <dbReference type="ARBA" id="ARBA00022496"/>
    </source>
</evidence>
<dbReference type="InterPro" id="IPR012910">
    <property type="entry name" value="Plug_dom"/>
</dbReference>
<evidence type="ECO:0000256" key="4">
    <source>
        <dbReference type="ARBA" id="ARBA00022452"/>
    </source>
</evidence>
<feature type="domain" description="TonB-dependent receptor plug" evidence="18">
    <location>
        <begin position="72"/>
        <end position="169"/>
    </location>
</feature>
<keyword evidence="8" id="KW-0408">Iron</keyword>
<evidence type="ECO:0000256" key="13">
    <source>
        <dbReference type="ARBA" id="ARBA00023237"/>
    </source>
</evidence>
<keyword evidence="11 14" id="KW-0472">Membrane</keyword>
<evidence type="ECO:0000256" key="7">
    <source>
        <dbReference type="ARBA" id="ARBA00022729"/>
    </source>
</evidence>
<dbReference type="Pfam" id="PF07715">
    <property type="entry name" value="Plug"/>
    <property type="match status" value="1"/>
</dbReference>
<keyword evidence="7 16" id="KW-0732">Signal</keyword>
<keyword evidence="13 14" id="KW-0998">Cell outer membrane</keyword>
<evidence type="ECO:0000256" key="2">
    <source>
        <dbReference type="ARBA" id="ARBA00009810"/>
    </source>
</evidence>
<dbReference type="PANTHER" id="PTHR32552:SF68">
    <property type="entry name" value="FERRICHROME OUTER MEMBRANE TRANSPORTER_PHAGE RECEPTOR"/>
    <property type="match status" value="1"/>
</dbReference>
<dbReference type="GO" id="GO:0009279">
    <property type="term" value="C:cell outer membrane"/>
    <property type="evidence" value="ECO:0007669"/>
    <property type="project" value="UniProtKB-SubCell"/>
</dbReference>
<dbReference type="NCBIfam" id="TIGR01783">
    <property type="entry name" value="TonB-siderophor"/>
    <property type="match status" value="1"/>
</dbReference>
<dbReference type="EMBL" id="OANT01000012">
    <property type="protein sequence ID" value="SNX46441.1"/>
    <property type="molecule type" value="Genomic_DNA"/>
</dbReference>
<dbReference type="GO" id="GO:0015344">
    <property type="term" value="F:siderophore uptake transmembrane transporter activity"/>
    <property type="evidence" value="ECO:0007669"/>
    <property type="project" value="TreeGrafter"/>
</dbReference>
<evidence type="ECO:0000256" key="6">
    <source>
        <dbReference type="ARBA" id="ARBA00022692"/>
    </source>
</evidence>
<organism evidence="19 20">
    <name type="scientific">Acinetobacter puyangensis</name>
    <dbReference type="NCBI Taxonomy" id="1096779"/>
    <lineage>
        <taxon>Bacteria</taxon>
        <taxon>Pseudomonadati</taxon>
        <taxon>Pseudomonadota</taxon>
        <taxon>Gammaproteobacteria</taxon>
        <taxon>Moraxellales</taxon>
        <taxon>Moraxellaceae</taxon>
        <taxon>Acinetobacter</taxon>
    </lineage>
</organism>
<keyword evidence="9" id="KW-0406">Ion transport</keyword>
<evidence type="ECO:0000256" key="3">
    <source>
        <dbReference type="ARBA" id="ARBA00022448"/>
    </source>
</evidence>
<dbReference type="SUPFAM" id="SSF56935">
    <property type="entry name" value="Porins"/>
    <property type="match status" value="1"/>
</dbReference>
<gene>
    <name evidence="19" type="ORF">SAMN05421731_1129</name>
</gene>
<evidence type="ECO:0000256" key="8">
    <source>
        <dbReference type="ARBA" id="ARBA00023004"/>
    </source>
</evidence>
<evidence type="ECO:0000256" key="11">
    <source>
        <dbReference type="ARBA" id="ARBA00023136"/>
    </source>
</evidence>
<dbReference type="AlphaFoldDB" id="A0A240ED06"/>
<dbReference type="PROSITE" id="PS52016">
    <property type="entry name" value="TONB_DEPENDENT_REC_3"/>
    <property type="match status" value="1"/>
</dbReference>
<dbReference type="Proteomes" id="UP000219042">
    <property type="component" value="Unassembled WGS sequence"/>
</dbReference>
<feature type="domain" description="TonB-dependent receptor-like beta-barrel" evidence="17">
    <location>
        <begin position="244"/>
        <end position="703"/>
    </location>
</feature>
<proteinExistence type="inferred from homology"/>
<evidence type="ECO:0000256" key="15">
    <source>
        <dbReference type="RuleBase" id="RU003357"/>
    </source>
</evidence>
<keyword evidence="4 14" id="KW-1134">Transmembrane beta strand</keyword>
<evidence type="ECO:0000256" key="9">
    <source>
        <dbReference type="ARBA" id="ARBA00023065"/>
    </source>
</evidence>
<evidence type="ECO:0000313" key="19">
    <source>
        <dbReference type="EMBL" id="SNX46441.1"/>
    </source>
</evidence>
<reference evidence="20" key="1">
    <citation type="submission" date="2016-09" db="EMBL/GenBank/DDBJ databases">
        <authorList>
            <person name="Varghese N."/>
            <person name="Submissions S."/>
        </authorList>
    </citation>
    <scope>NUCLEOTIDE SEQUENCE [LARGE SCALE GENOMIC DNA]</scope>
    <source>
        <strain evidence="20">ANC 4466</strain>
    </source>
</reference>
<feature type="signal peptide" evidence="16">
    <location>
        <begin position="1"/>
        <end position="23"/>
    </location>
</feature>
<dbReference type="Pfam" id="PF00593">
    <property type="entry name" value="TonB_dep_Rec_b-barrel"/>
    <property type="match status" value="1"/>
</dbReference>
<dbReference type="InterPro" id="IPR036942">
    <property type="entry name" value="Beta-barrel_TonB_sf"/>
</dbReference>
<dbReference type="InterPro" id="IPR010105">
    <property type="entry name" value="TonB_sidphr_rcpt"/>
</dbReference>
<comment type="subcellular location">
    <subcellularLocation>
        <location evidence="1 14">Cell outer membrane</location>
        <topology evidence="1 14">Multi-pass membrane protein</topology>
    </subcellularLocation>
</comment>
<dbReference type="InterPro" id="IPR039426">
    <property type="entry name" value="TonB-dep_rcpt-like"/>
</dbReference>
<name>A0A240ED06_9GAMM</name>
<keyword evidence="20" id="KW-1185">Reference proteome</keyword>
<keyword evidence="6 14" id="KW-0812">Transmembrane</keyword>
<dbReference type="Gene3D" id="2.170.130.10">
    <property type="entry name" value="TonB-dependent receptor, plug domain"/>
    <property type="match status" value="1"/>
</dbReference>
<keyword evidence="10 15" id="KW-0798">TonB box</keyword>
<dbReference type="InterPro" id="IPR037066">
    <property type="entry name" value="Plug_dom_sf"/>
</dbReference>
<evidence type="ECO:0000256" key="1">
    <source>
        <dbReference type="ARBA" id="ARBA00004571"/>
    </source>
</evidence>
<dbReference type="Gene3D" id="2.40.170.20">
    <property type="entry name" value="TonB-dependent receptor, beta-barrel domain"/>
    <property type="match status" value="1"/>
</dbReference>